<dbReference type="InterPro" id="IPR035892">
    <property type="entry name" value="C2_domain_sf"/>
</dbReference>
<dbReference type="GO" id="GO:0042043">
    <property type="term" value="F:neurexin family protein binding"/>
    <property type="evidence" value="ECO:0007669"/>
    <property type="project" value="TreeGrafter"/>
</dbReference>
<dbReference type="GO" id="GO:0006887">
    <property type="term" value="P:exocytosis"/>
    <property type="evidence" value="ECO:0007669"/>
    <property type="project" value="TreeGrafter"/>
</dbReference>
<organism evidence="3 4">
    <name type="scientific">Elysia marginata</name>
    <dbReference type="NCBI Taxonomy" id="1093978"/>
    <lineage>
        <taxon>Eukaryota</taxon>
        <taxon>Metazoa</taxon>
        <taxon>Spiralia</taxon>
        <taxon>Lophotrochozoa</taxon>
        <taxon>Mollusca</taxon>
        <taxon>Gastropoda</taxon>
        <taxon>Heterobranchia</taxon>
        <taxon>Euthyneura</taxon>
        <taxon>Panpulmonata</taxon>
        <taxon>Sacoglossa</taxon>
        <taxon>Placobranchoidea</taxon>
        <taxon>Plakobranchidae</taxon>
        <taxon>Elysia</taxon>
    </lineage>
</organism>
<dbReference type="GO" id="GO:0005886">
    <property type="term" value="C:plasma membrane"/>
    <property type="evidence" value="ECO:0007669"/>
    <property type="project" value="TreeGrafter"/>
</dbReference>
<feature type="domain" description="C2" evidence="2">
    <location>
        <begin position="76"/>
        <end position="176"/>
    </location>
</feature>
<comment type="caution">
    <text evidence="3">The sequence shown here is derived from an EMBL/GenBank/DDBJ whole genome shotgun (WGS) entry which is preliminary data.</text>
</comment>
<dbReference type="AlphaFoldDB" id="A0AAV4K056"/>
<evidence type="ECO:0000256" key="1">
    <source>
        <dbReference type="SAM" id="MobiDB-lite"/>
    </source>
</evidence>
<name>A0AAV4K056_9GAST</name>
<feature type="region of interest" description="Disordered" evidence="1">
    <location>
        <begin position="1"/>
        <end position="20"/>
    </location>
</feature>
<reference evidence="3 4" key="1">
    <citation type="journal article" date="2021" name="Elife">
        <title>Chloroplast acquisition without the gene transfer in kleptoplastic sea slugs, Plakobranchus ocellatus.</title>
        <authorList>
            <person name="Maeda T."/>
            <person name="Takahashi S."/>
            <person name="Yoshida T."/>
            <person name="Shimamura S."/>
            <person name="Takaki Y."/>
            <person name="Nagai Y."/>
            <person name="Toyoda A."/>
            <person name="Suzuki Y."/>
            <person name="Arimoto A."/>
            <person name="Ishii H."/>
            <person name="Satoh N."/>
            <person name="Nishiyama T."/>
            <person name="Hasebe M."/>
            <person name="Maruyama T."/>
            <person name="Minagawa J."/>
            <person name="Obokata J."/>
            <person name="Shigenobu S."/>
        </authorList>
    </citation>
    <scope>NUCLEOTIDE SEQUENCE [LARGE SCALE GENOMIC DNA]</scope>
</reference>
<dbReference type="Gene3D" id="2.60.40.150">
    <property type="entry name" value="C2 domain"/>
    <property type="match status" value="1"/>
</dbReference>
<protein>
    <submittedName>
        <fullName evidence="3">Synaptotagmin-9</fullName>
    </submittedName>
</protein>
<dbReference type="Proteomes" id="UP000762676">
    <property type="component" value="Unassembled WGS sequence"/>
</dbReference>
<dbReference type="Pfam" id="PF00168">
    <property type="entry name" value="C2"/>
    <property type="match status" value="1"/>
</dbReference>
<feature type="compositionally biased region" description="Polar residues" evidence="1">
    <location>
        <begin position="1"/>
        <end position="19"/>
    </location>
</feature>
<evidence type="ECO:0000313" key="4">
    <source>
        <dbReference type="Proteomes" id="UP000762676"/>
    </source>
</evidence>
<evidence type="ECO:0000259" key="2">
    <source>
        <dbReference type="PROSITE" id="PS50004"/>
    </source>
</evidence>
<accession>A0AAV4K056</accession>
<dbReference type="PANTHER" id="PTHR45716">
    <property type="entry name" value="BITESIZE, ISOFORM I"/>
    <property type="match status" value="1"/>
</dbReference>
<dbReference type="GO" id="GO:0070382">
    <property type="term" value="C:exocytic vesicle"/>
    <property type="evidence" value="ECO:0007669"/>
    <property type="project" value="TreeGrafter"/>
</dbReference>
<keyword evidence="4" id="KW-1185">Reference proteome</keyword>
<dbReference type="PANTHER" id="PTHR45716:SF2">
    <property type="entry name" value="BITESIZE, ISOFORM I"/>
    <property type="match status" value="1"/>
</dbReference>
<gene>
    <name evidence="3" type="ORF">ElyMa_005206400</name>
</gene>
<dbReference type="SUPFAM" id="SSF49562">
    <property type="entry name" value="C2 domain (Calcium/lipid-binding domain, CaLB)"/>
    <property type="match status" value="1"/>
</dbReference>
<dbReference type="PROSITE" id="PS50004">
    <property type="entry name" value="C2"/>
    <property type="match status" value="1"/>
</dbReference>
<dbReference type="EMBL" id="BMAT01010398">
    <property type="protein sequence ID" value="GFS26211.1"/>
    <property type="molecule type" value="Genomic_DNA"/>
</dbReference>
<proteinExistence type="predicted"/>
<sequence>MGASSSQSLPGRNPLQQNPEKIEALAKALDVKAERQKQLAIQETWDRLEQDKRSLQVLKSLFKKLDPTVVRSPTDINGEIELAFKYDFKRQLLLVKVIRCRDLHAQDIRTKASDPYVRLQLYPDLHSHGAKVTKIIVETREPVYNEIFAFKMREKELTDTSLVIQVSMWGYPSERE</sequence>
<evidence type="ECO:0000313" key="3">
    <source>
        <dbReference type="EMBL" id="GFS26211.1"/>
    </source>
</evidence>
<dbReference type="InterPro" id="IPR000008">
    <property type="entry name" value="C2_dom"/>
</dbReference>